<dbReference type="GO" id="GO:0003677">
    <property type="term" value="F:DNA binding"/>
    <property type="evidence" value="ECO:0007669"/>
    <property type="project" value="UniProtKB-UniRule"/>
</dbReference>
<dbReference type="InterPro" id="IPR009057">
    <property type="entry name" value="Homeodomain-like_sf"/>
</dbReference>
<dbReference type="OrthoDB" id="9812484at2"/>
<evidence type="ECO:0000259" key="3">
    <source>
        <dbReference type="PROSITE" id="PS50977"/>
    </source>
</evidence>
<feature type="DNA-binding region" description="H-T-H motif" evidence="2">
    <location>
        <begin position="27"/>
        <end position="46"/>
    </location>
</feature>
<reference evidence="4" key="2">
    <citation type="submission" date="2020-10" db="EMBL/GenBank/DDBJ databases">
        <title>Comparative genomics of the Acetobacterium genus.</title>
        <authorList>
            <person name="Marshall C."/>
            <person name="May H."/>
            <person name="Norman S."/>
        </authorList>
    </citation>
    <scope>NUCLEOTIDE SEQUENCE</scope>
    <source>
        <strain evidence="4">DER-2019</strain>
    </source>
</reference>
<reference evidence="4" key="1">
    <citation type="submission" date="2019-10" db="EMBL/GenBank/DDBJ databases">
        <authorList>
            <person name="Ross D.E."/>
            <person name="Gulliver D."/>
        </authorList>
    </citation>
    <scope>NUCLEOTIDE SEQUENCE</scope>
    <source>
        <strain evidence="4">DER-2019</strain>
    </source>
</reference>
<keyword evidence="1 2" id="KW-0238">DNA-binding</keyword>
<sequence>MPMKNQKDNILETATRLFYEQGYKNTYLDQIAELCEITKPLISYHFKSKSKLGRAVSDTCLFAYKNKIAMKLYTDYFKGRKTDLQVSAAVEIRLYNQLFLSDSNAMRFIKELADDKYEDLFSQEGNRLYQMHIRRYHLDIKPDSDEISMLANAARASTFSILWAYDRGDFNCSEEDCLDYITRLNFVLMHIDKNRIDAILAESKQVLEEVPFEYKPYF</sequence>
<dbReference type="PRINTS" id="PR00455">
    <property type="entry name" value="HTHTETR"/>
</dbReference>
<feature type="domain" description="HTH tetR-type" evidence="3">
    <location>
        <begin position="4"/>
        <end position="64"/>
    </location>
</feature>
<organism evidence="4 5">
    <name type="scientific">Acetobacterium paludosum</name>
    <dbReference type="NCBI Taxonomy" id="52693"/>
    <lineage>
        <taxon>Bacteria</taxon>
        <taxon>Bacillati</taxon>
        <taxon>Bacillota</taxon>
        <taxon>Clostridia</taxon>
        <taxon>Eubacteriales</taxon>
        <taxon>Eubacteriaceae</taxon>
        <taxon>Acetobacterium</taxon>
    </lineage>
</organism>
<dbReference type="InterPro" id="IPR001647">
    <property type="entry name" value="HTH_TetR"/>
</dbReference>
<keyword evidence="5" id="KW-1185">Reference proteome</keyword>
<dbReference type="Gene3D" id="1.10.357.10">
    <property type="entry name" value="Tetracycline Repressor, domain 2"/>
    <property type="match status" value="1"/>
</dbReference>
<dbReference type="Proteomes" id="UP000616595">
    <property type="component" value="Unassembled WGS sequence"/>
</dbReference>
<accession>A0A923HWT5</accession>
<evidence type="ECO:0000313" key="5">
    <source>
        <dbReference type="Proteomes" id="UP000616595"/>
    </source>
</evidence>
<evidence type="ECO:0000313" key="4">
    <source>
        <dbReference type="EMBL" id="MBC3889037.1"/>
    </source>
</evidence>
<gene>
    <name evidence="4" type="ORF">GH810_12000</name>
</gene>
<dbReference type="EMBL" id="WJBD01000014">
    <property type="protein sequence ID" value="MBC3889037.1"/>
    <property type="molecule type" value="Genomic_DNA"/>
</dbReference>
<dbReference type="PROSITE" id="PS50977">
    <property type="entry name" value="HTH_TETR_2"/>
    <property type="match status" value="1"/>
</dbReference>
<name>A0A923HWT5_9FIRM</name>
<proteinExistence type="predicted"/>
<protein>
    <submittedName>
        <fullName evidence="4">TetR family transcriptional regulator</fullName>
    </submittedName>
</protein>
<comment type="caution">
    <text evidence="4">The sequence shown here is derived from an EMBL/GenBank/DDBJ whole genome shotgun (WGS) entry which is preliminary data.</text>
</comment>
<dbReference type="Pfam" id="PF00440">
    <property type="entry name" value="TetR_N"/>
    <property type="match status" value="1"/>
</dbReference>
<evidence type="ECO:0000256" key="1">
    <source>
        <dbReference type="ARBA" id="ARBA00023125"/>
    </source>
</evidence>
<dbReference type="SUPFAM" id="SSF46689">
    <property type="entry name" value="Homeodomain-like"/>
    <property type="match status" value="1"/>
</dbReference>
<evidence type="ECO:0000256" key="2">
    <source>
        <dbReference type="PROSITE-ProRule" id="PRU00335"/>
    </source>
</evidence>
<dbReference type="AlphaFoldDB" id="A0A923HWT5"/>